<keyword evidence="2" id="KW-1185">Reference proteome</keyword>
<evidence type="ECO:0000313" key="2">
    <source>
        <dbReference type="Proteomes" id="UP000740413"/>
    </source>
</evidence>
<name>A0ABS5WFW3_9FLAO</name>
<dbReference type="CDD" id="cd08589">
    <property type="entry name" value="PI-PLCc_SaPLC1_like"/>
    <property type="match status" value="1"/>
</dbReference>
<dbReference type="InterPro" id="IPR032075">
    <property type="entry name" value="PI-PLC-C1"/>
</dbReference>
<gene>
    <name evidence="1" type="ORF">HW347_13450</name>
</gene>
<sequence>MKIAYTLVVLITSVLFFNNSVDNKSPKEARLNDIQIIGSHNSYKVAIEKPLFEYLLKKEPKLSSLEYDHIPLSAQLDLGLRNLELDVFHDPEGGHFSNPKGLEIIKSMGLEPRPFDVEQKLKTPGLKIFHVQEVDFRSHQLLFKEALMELKAWSNANLGHTPIIITINTKDNEVPETRKPLPFDAQALQNLNTEIRDIFSEENLITPDFVKGDYDTLEKAILDKGWPELTKVKNKFLFVLDEGEEKTDAYLSNFSNSKGAALFVNKEEGNPNSAFRVINDPVVDFEKIKNLVALGYMVRTRADADTKEARTNDYSRFEKAKASGAQVITTDYYLPSTFFKSDYKISFENDTYERIKSN</sequence>
<dbReference type="RefSeq" id="WP_214612335.1">
    <property type="nucleotide sequence ID" value="NZ_JACATN010000004.1"/>
</dbReference>
<protein>
    <submittedName>
        <fullName evidence="1">Phosphatidylinositol-specific phospholipase C1-like protein</fullName>
    </submittedName>
</protein>
<dbReference type="Pfam" id="PF16670">
    <property type="entry name" value="PI-PLC-C1"/>
    <property type="match status" value="1"/>
</dbReference>
<accession>A0ABS5WFW3</accession>
<dbReference type="SUPFAM" id="SSF51695">
    <property type="entry name" value="PLC-like phosphodiesterases"/>
    <property type="match status" value="1"/>
</dbReference>
<dbReference type="Gene3D" id="3.20.20.190">
    <property type="entry name" value="Phosphatidylinositol (PI) phosphodiesterase"/>
    <property type="match status" value="1"/>
</dbReference>
<reference evidence="2" key="1">
    <citation type="submission" date="2023-07" db="EMBL/GenBank/DDBJ databases">
        <title>Zobellia barbeyronii sp. nov., a new marine flavobacterium, isolated from green and red algae.</title>
        <authorList>
            <person name="Nedashkovskaya O.I."/>
            <person name="Otstavnykh N."/>
            <person name="Zhukova N."/>
            <person name="Guzev K."/>
            <person name="Chausova V."/>
            <person name="Tekutyeva L."/>
            <person name="Mikhailov V."/>
            <person name="Isaeva M."/>
        </authorList>
    </citation>
    <scope>NUCLEOTIDE SEQUENCE [LARGE SCALE GENOMIC DNA]</scope>
    <source>
        <strain evidence="2">KMM 6746</strain>
    </source>
</reference>
<dbReference type="Proteomes" id="UP000740413">
    <property type="component" value="Unassembled WGS sequence"/>
</dbReference>
<dbReference type="EMBL" id="JACATN010000004">
    <property type="protein sequence ID" value="MBT2162272.1"/>
    <property type="molecule type" value="Genomic_DNA"/>
</dbReference>
<proteinExistence type="predicted"/>
<dbReference type="InterPro" id="IPR017946">
    <property type="entry name" value="PLC-like_Pdiesterase_TIM-brl"/>
</dbReference>
<organism evidence="1 2">
    <name type="scientific">Zobellia barbeyronii</name>
    <dbReference type="NCBI Taxonomy" id="2748009"/>
    <lineage>
        <taxon>Bacteria</taxon>
        <taxon>Pseudomonadati</taxon>
        <taxon>Bacteroidota</taxon>
        <taxon>Flavobacteriia</taxon>
        <taxon>Flavobacteriales</taxon>
        <taxon>Flavobacteriaceae</taxon>
        <taxon>Zobellia</taxon>
    </lineage>
</organism>
<evidence type="ECO:0000313" key="1">
    <source>
        <dbReference type="EMBL" id="MBT2162272.1"/>
    </source>
</evidence>
<comment type="caution">
    <text evidence="1">The sequence shown here is derived from an EMBL/GenBank/DDBJ whole genome shotgun (WGS) entry which is preliminary data.</text>
</comment>